<dbReference type="EMBL" id="JAHHGZ010000052">
    <property type="protein sequence ID" value="MBW4671702.1"/>
    <property type="molecule type" value="Genomic_DNA"/>
</dbReference>
<dbReference type="Pfam" id="PF04014">
    <property type="entry name" value="MazE_antitoxin"/>
    <property type="match status" value="1"/>
</dbReference>
<evidence type="ECO:0000313" key="3">
    <source>
        <dbReference type="Proteomes" id="UP000729701"/>
    </source>
</evidence>
<protein>
    <submittedName>
        <fullName evidence="2">AbrB/MazE/SpoVT family DNA-binding domain-containing protein</fullName>
    </submittedName>
</protein>
<reference evidence="2" key="1">
    <citation type="submission" date="2021-05" db="EMBL/GenBank/DDBJ databases">
        <authorList>
            <person name="Pietrasiak N."/>
            <person name="Ward R."/>
            <person name="Stajich J.E."/>
            <person name="Kurbessoian T."/>
        </authorList>
    </citation>
    <scope>NUCLEOTIDE SEQUENCE</scope>
    <source>
        <strain evidence="2">GSE-NOS-MK-12-04C</strain>
    </source>
</reference>
<evidence type="ECO:0000313" key="2">
    <source>
        <dbReference type="EMBL" id="MBW4671702.1"/>
    </source>
</evidence>
<proteinExistence type="predicted"/>
<dbReference type="InterPro" id="IPR037914">
    <property type="entry name" value="SpoVT-AbrB_sf"/>
</dbReference>
<dbReference type="InterPro" id="IPR007159">
    <property type="entry name" value="SpoVT-AbrB_dom"/>
</dbReference>
<gene>
    <name evidence="2" type="ORF">KME60_30820</name>
</gene>
<comment type="caution">
    <text evidence="2">The sequence shown here is derived from an EMBL/GenBank/DDBJ whole genome shotgun (WGS) entry which is preliminary data.</text>
</comment>
<feature type="domain" description="SpoVT-AbrB" evidence="1">
    <location>
        <begin position="6"/>
        <end position="51"/>
    </location>
</feature>
<accession>A0A951QT22</accession>
<sequence length="74" mass="8179">MLKQTITVDDSVSICIPQEIVEALGFTPGSQINLEVVGHTLIIRSATEAQRAEDFIQTFGSILERRKSAYEELA</sequence>
<keyword evidence="2" id="KW-0238">DNA-binding</keyword>
<dbReference type="Gene3D" id="2.10.260.10">
    <property type="match status" value="1"/>
</dbReference>
<dbReference type="Proteomes" id="UP000729701">
    <property type="component" value="Unassembled WGS sequence"/>
</dbReference>
<dbReference type="SMART" id="SM00966">
    <property type="entry name" value="SpoVT_AbrB"/>
    <property type="match status" value="1"/>
</dbReference>
<dbReference type="GO" id="GO:0003677">
    <property type="term" value="F:DNA binding"/>
    <property type="evidence" value="ECO:0007669"/>
    <property type="project" value="UniProtKB-KW"/>
</dbReference>
<organism evidence="2 3">
    <name type="scientific">Cyanomargarita calcarea GSE-NOS-MK-12-04C</name>
    <dbReference type="NCBI Taxonomy" id="2839659"/>
    <lineage>
        <taxon>Bacteria</taxon>
        <taxon>Bacillati</taxon>
        <taxon>Cyanobacteriota</taxon>
        <taxon>Cyanophyceae</taxon>
        <taxon>Nostocales</taxon>
        <taxon>Cyanomargaritaceae</taxon>
        <taxon>Cyanomargarita</taxon>
    </lineage>
</organism>
<dbReference type="AlphaFoldDB" id="A0A951QT22"/>
<dbReference type="SUPFAM" id="SSF89447">
    <property type="entry name" value="AbrB/MazE/MraZ-like"/>
    <property type="match status" value="1"/>
</dbReference>
<evidence type="ECO:0000259" key="1">
    <source>
        <dbReference type="SMART" id="SM00966"/>
    </source>
</evidence>
<reference evidence="2" key="2">
    <citation type="journal article" date="2022" name="Microbiol. Resour. Announc.">
        <title>Metagenome Sequencing to Explore Phylogenomics of Terrestrial Cyanobacteria.</title>
        <authorList>
            <person name="Ward R.D."/>
            <person name="Stajich J.E."/>
            <person name="Johansen J.R."/>
            <person name="Huntemann M."/>
            <person name="Clum A."/>
            <person name="Foster B."/>
            <person name="Foster B."/>
            <person name="Roux S."/>
            <person name="Palaniappan K."/>
            <person name="Varghese N."/>
            <person name="Mukherjee S."/>
            <person name="Reddy T.B.K."/>
            <person name="Daum C."/>
            <person name="Copeland A."/>
            <person name="Chen I.A."/>
            <person name="Ivanova N.N."/>
            <person name="Kyrpides N.C."/>
            <person name="Shapiro N."/>
            <person name="Eloe-Fadrosh E.A."/>
            <person name="Pietrasiak N."/>
        </authorList>
    </citation>
    <scope>NUCLEOTIDE SEQUENCE</scope>
    <source>
        <strain evidence="2">GSE-NOS-MK-12-04C</strain>
    </source>
</reference>
<name>A0A951QT22_9CYAN</name>